<reference evidence="4 5" key="1">
    <citation type="submission" date="2023-07" db="EMBL/GenBank/DDBJ databases">
        <title>Comparative genomics of wheat-associated soil bacteria to identify genetic determinants of phenazine resistance.</title>
        <authorList>
            <person name="Mouncey N."/>
        </authorList>
    </citation>
    <scope>NUCLEOTIDE SEQUENCE [LARGE SCALE GENOMIC DNA]</scope>
    <source>
        <strain evidence="4 5">W1I3</strain>
    </source>
</reference>
<feature type="domain" description="PEP-utilising enzyme mobile" evidence="2">
    <location>
        <begin position="688"/>
        <end position="759"/>
    </location>
</feature>
<dbReference type="InterPro" id="IPR036637">
    <property type="entry name" value="Phosphohistidine_dom_sf"/>
</dbReference>
<evidence type="ECO:0000256" key="1">
    <source>
        <dbReference type="SAM" id="MobiDB-lite"/>
    </source>
</evidence>
<dbReference type="Pfam" id="PF01326">
    <property type="entry name" value="PPDK_N"/>
    <property type="match status" value="2"/>
</dbReference>
<dbReference type="Gene3D" id="3.30.470.20">
    <property type="entry name" value="ATP-grasp fold, B domain"/>
    <property type="match status" value="2"/>
</dbReference>
<dbReference type="SUPFAM" id="SSF52009">
    <property type="entry name" value="Phosphohistidine domain"/>
    <property type="match status" value="1"/>
</dbReference>
<dbReference type="EC" id="2.7.9.6" evidence="4"/>
<dbReference type="Gene3D" id="3.30.1490.20">
    <property type="entry name" value="ATP-grasp fold, A domain"/>
    <property type="match status" value="1"/>
</dbReference>
<evidence type="ECO:0000259" key="3">
    <source>
        <dbReference type="Pfam" id="PF01326"/>
    </source>
</evidence>
<organism evidence="4 5">
    <name type="scientific">Pseudarthrobacter siccitolerans</name>
    <dbReference type="NCBI Taxonomy" id="861266"/>
    <lineage>
        <taxon>Bacteria</taxon>
        <taxon>Bacillati</taxon>
        <taxon>Actinomycetota</taxon>
        <taxon>Actinomycetes</taxon>
        <taxon>Micrococcales</taxon>
        <taxon>Micrococcaceae</taxon>
        <taxon>Pseudarthrobacter</taxon>
    </lineage>
</organism>
<dbReference type="Pfam" id="PF00391">
    <property type="entry name" value="PEP-utilizers"/>
    <property type="match status" value="1"/>
</dbReference>
<dbReference type="Gene3D" id="3.50.30.10">
    <property type="entry name" value="Phosphohistidine domain"/>
    <property type="match status" value="1"/>
</dbReference>
<dbReference type="InterPro" id="IPR013815">
    <property type="entry name" value="ATP_grasp_subdomain_1"/>
</dbReference>
<feature type="region of interest" description="Disordered" evidence="1">
    <location>
        <begin position="497"/>
        <end position="522"/>
    </location>
</feature>
<accession>A0ABU0PI63</accession>
<evidence type="ECO:0000313" key="5">
    <source>
        <dbReference type="Proteomes" id="UP001236806"/>
    </source>
</evidence>
<feature type="region of interest" description="Disordered" evidence="1">
    <location>
        <begin position="652"/>
        <end position="674"/>
    </location>
</feature>
<dbReference type="EMBL" id="JAUSXB010000001">
    <property type="protein sequence ID" value="MDQ0672994.1"/>
    <property type="molecule type" value="Genomic_DNA"/>
</dbReference>
<name>A0ABU0PI63_9MICC</name>
<keyword evidence="5" id="KW-1185">Reference proteome</keyword>
<dbReference type="RefSeq" id="WP_306633724.1">
    <property type="nucleotide sequence ID" value="NZ_JAUSXB010000001.1"/>
</dbReference>
<sequence length="766" mass="81165">MSDDTGTDAGHDLPFPPLGGPPALDREVTGGKASALSALLAAGFPVPPGFVITRAAMLDGRGRDDWAMRLQAAARAAGPGPYAVRSSAAAEDLPGASYAGMYDSYLGVDADGLASAVTRCFESAESDRVLAYQESHENNDAGKMPGTGGMAVLVQQMVDAAAAGVAFTANPLTGARDETVVSAVVGLGENLVGGSESGEEWLARGGLVSRRRGAKAVLTKESATTVAAAARDVATHFGTPQDVEWALDASGHVHILQARPMTAVPEPVMWEPPGKGVWLRNFRLGEWLPEPVTPLFMDWIVPLIDTGYHQAVTRSAGISIPMGHGAVNGWYYLAPPGPMALPHLLFGGSLRPLPYIFNSVLRPMVDPAGADRAVLRSLEHEWRNVCLTRYRELAGAQGIDVGTADLPQLTSVVEQVARAAGEYLWYFSAAGGAAWKMEAVLARFWRRHLAAALAEGQRDAPETEGYQVLLGGLLPTLPAQVPHAVFSLDWYHPTAGEEQQGQGKGVGVGRGEGAPAAPARAMERRHAAEAACRKVLRGTRHLRRFDTLLAVAQHYARLREDQARDFTLGWPLLRRCAARMGMLLQQSGVIASPDDVHFLTRADLRTGAPAQHAVVGQRRQEWLRQRKLDAPLTLGTLPILGNAFDRLADAARSTRTAPPGSLRGHPASPGRARGHVRIVDGPADFSDFQPGEVLVAKATAPAWTPLFASAAAVVTDTGNLAAHASLVAREYGIPAVVGTGNATRLLHTGQLVTVDGNAGTIELHED</sequence>
<feature type="domain" description="Pyruvate phosphate dikinase AMP/ATP-binding" evidence="3">
    <location>
        <begin position="80"/>
        <end position="197"/>
    </location>
</feature>
<dbReference type="PANTHER" id="PTHR43615">
    <property type="entry name" value="PHOSPHOENOLPYRUVATE SYNTHASE-RELATED"/>
    <property type="match status" value="1"/>
</dbReference>
<comment type="caution">
    <text evidence="4">The sequence shown here is derived from an EMBL/GenBank/DDBJ whole genome shotgun (WGS) entry which is preliminary data.</text>
</comment>
<dbReference type="InterPro" id="IPR008279">
    <property type="entry name" value="PEP-util_enz_mobile_dom"/>
</dbReference>
<dbReference type="InterPro" id="IPR051549">
    <property type="entry name" value="PEP_Utilizing_Enz"/>
</dbReference>
<dbReference type="SUPFAM" id="SSF56059">
    <property type="entry name" value="Glutathione synthetase ATP-binding domain-like"/>
    <property type="match status" value="1"/>
</dbReference>
<feature type="region of interest" description="Disordered" evidence="1">
    <location>
        <begin position="1"/>
        <end position="23"/>
    </location>
</feature>
<evidence type="ECO:0000259" key="2">
    <source>
        <dbReference type="Pfam" id="PF00391"/>
    </source>
</evidence>
<evidence type="ECO:0000313" key="4">
    <source>
        <dbReference type="EMBL" id="MDQ0672994.1"/>
    </source>
</evidence>
<gene>
    <name evidence="4" type="ORF">QFZ36_000555</name>
</gene>
<proteinExistence type="predicted"/>
<dbReference type="PANTHER" id="PTHR43615:SF1">
    <property type="entry name" value="PPDK_N DOMAIN-CONTAINING PROTEIN"/>
    <property type="match status" value="1"/>
</dbReference>
<protein>
    <submittedName>
        <fullName evidence="4">Phosphohistidine swiveling domain-containing protein</fullName>
        <ecNumber evidence="4">2.7.9.6</ecNumber>
    </submittedName>
</protein>
<keyword evidence="4" id="KW-0808">Transferase</keyword>
<feature type="compositionally biased region" description="Gly residues" evidence="1">
    <location>
        <begin position="502"/>
        <end position="512"/>
    </location>
</feature>
<dbReference type="InterPro" id="IPR002192">
    <property type="entry name" value="PPDK_AMP/ATP-bd"/>
</dbReference>
<dbReference type="GO" id="GO:0016740">
    <property type="term" value="F:transferase activity"/>
    <property type="evidence" value="ECO:0007669"/>
    <property type="project" value="UniProtKB-KW"/>
</dbReference>
<feature type="domain" description="Pyruvate phosphate dikinase AMP/ATP-binding" evidence="3">
    <location>
        <begin position="210"/>
        <end position="264"/>
    </location>
</feature>
<dbReference type="Proteomes" id="UP001236806">
    <property type="component" value="Unassembled WGS sequence"/>
</dbReference>